<organism evidence="1 2">
    <name type="scientific">Collinsella stercoris DSM 13279</name>
    <dbReference type="NCBI Taxonomy" id="445975"/>
    <lineage>
        <taxon>Bacteria</taxon>
        <taxon>Bacillati</taxon>
        <taxon>Actinomycetota</taxon>
        <taxon>Coriobacteriia</taxon>
        <taxon>Coriobacteriales</taxon>
        <taxon>Coriobacteriaceae</taxon>
        <taxon>Collinsella</taxon>
    </lineage>
</organism>
<reference evidence="1 2" key="1">
    <citation type="submission" date="2008-10" db="EMBL/GenBank/DDBJ databases">
        <title>Draft genome sequence of Collinsella stercoris (DSM 13279).</title>
        <authorList>
            <person name="Sudarsanam P."/>
            <person name="Ley R."/>
            <person name="Guruge J."/>
            <person name="Turnbaugh P.J."/>
            <person name="Mahowald M."/>
            <person name="Liep D."/>
            <person name="Gordon J."/>
        </authorList>
    </citation>
    <scope>NUCLEOTIDE SEQUENCE [LARGE SCALE GENOMIC DNA]</scope>
    <source>
        <strain evidence="1 2">DSM 13279</strain>
    </source>
</reference>
<dbReference type="AlphaFoldDB" id="B6GAX5"/>
<gene>
    <name evidence="1" type="ORF">COLSTE_01226</name>
</gene>
<dbReference type="HOGENOM" id="CLU_766648_0_0_11"/>
<dbReference type="STRING" id="445975.COLSTE_01226"/>
<reference evidence="1 2" key="2">
    <citation type="submission" date="2008-10" db="EMBL/GenBank/DDBJ databases">
        <authorList>
            <person name="Fulton L."/>
            <person name="Clifton S."/>
            <person name="Fulton B."/>
            <person name="Xu J."/>
            <person name="Minx P."/>
            <person name="Pepin K.H."/>
            <person name="Johnson M."/>
            <person name="Thiruvilangam P."/>
            <person name="Bhonagiri V."/>
            <person name="Nash W.E."/>
            <person name="Mardis E.R."/>
            <person name="Wilson R.K."/>
        </authorList>
    </citation>
    <scope>NUCLEOTIDE SEQUENCE [LARGE SCALE GENOMIC DNA]</scope>
    <source>
        <strain evidence="1 2">DSM 13279</strain>
    </source>
</reference>
<evidence type="ECO:0008006" key="3">
    <source>
        <dbReference type="Google" id="ProtNLM"/>
    </source>
</evidence>
<comment type="caution">
    <text evidence="1">The sequence shown here is derived from an EMBL/GenBank/DDBJ whole genome shotgun (WGS) entry which is preliminary data.</text>
</comment>
<keyword evidence="2" id="KW-1185">Reference proteome</keyword>
<name>B6GAX5_9ACTN</name>
<dbReference type="eggNOG" id="COG3947">
    <property type="taxonomic scope" value="Bacteria"/>
</dbReference>
<dbReference type="OrthoDB" id="3181111at2"/>
<dbReference type="Gene3D" id="1.25.40.10">
    <property type="entry name" value="Tetratricopeptide repeat domain"/>
    <property type="match status" value="1"/>
</dbReference>
<evidence type="ECO:0000313" key="2">
    <source>
        <dbReference type="Proteomes" id="UP000003560"/>
    </source>
</evidence>
<dbReference type="EMBL" id="ABXJ01000069">
    <property type="protein sequence ID" value="EEA90469.1"/>
    <property type="molecule type" value="Genomic_DNA"/>
</dbReference>
<dbReference type="InterPro" id="IPR011990">
    <property type="entry name" value="TPR-like_helical_dom_sf"/>
</dbReference>
<accession>B6GAX5</accession>
<protein>
    <recommendedName>
        <fullName evidence="3">Tetratricopeptide repeat protein</fullName>
    </recommendedName>
</protein>
<sequence length="361" mass="39937">MAFDPVQEDCLRLILANMERDGVQLLQDPLYIERATDVFQKDPSPLIHTDRERSFHLVAKATELIDYRAPFAATEAEAEEQANAAEAYLREAVELDPRNWDAQRMLATLQSSCDDELIAYLLDHKQDVASDAAGLIEQASNPYEAEFARDLGQRPHQRWIAALASRFLIAGQYRKALSYAEEGLAVSPTDLAGVRHTGMLAMAKLEVAPEELQRYRTRHAVAYQITGQGPSRRGHTGGHKPDAWSLIAQMSLAYRAFDFAGATTALRTLMRVYPHAEMPLYFQTEFPDGAFARVNVQPGSEDELVIALSEATPLLQEGMGTPDSASFALWIAEHELVQQALGAQDAHMRPEAHGNAHGGEA</sequence>
<proteinExistence type="predicted"/>
<dbReference type="RefSeq" id="WP_006720878.1">
    <property type="nucleotide sequence ID" value="NZ_CP085935.1"/>
</dbReference>
<evidence type="ECO:0000313" key="1">
    <source>
        <dbReference type="EMBL" id="EEA90469.1"/>
    </source>
</evidence>
<dbReference type="SUPFAM" id="SSF48452">
    <property type="entry name" value="TPR-like"/>
    <property type="match status" value="1"/>
</dbReference>
<dbReference type="Proteomes" id="UP000003560">
    <property type="component" value="Unassembled WGS sequence"/>
</dbReference>
<dbReference type="GeneID" id="98001836"/>